<reference evidence="1 2" key="1">
    <citation type="submission" date="2018-05" db="EMBL/GenBank/DDBJ databases">
        <title>Rhodohalobacter halophilus gen. nov., sp. nov., a moderately halophilic member of the family Balneolaceae.</title>
        <authorList>
            <person name="Liu Z.-W."/>
        </authorList>
    </citation>
    <scope>NUCLEOTIDE SEQUENCE [LARGE SCALE GENOMIC DNA]</scope>
    <source>
        <strain evidence="1 2">8A47</strain>
    </source>
</reference>
<dbReference type="EMBL" id="QGGB01000005">
    <property type="protein sequence ID" value="PWN07149.1"/>
    <property type="molecule type" value="Genomic_DNA"/>
</dbReference>
<dbReference type="AlphaFoldDB" id="A0A316TV56"/>
<dbReference type="PROSITE" id="PS51257">
    <property type="entry name" value="PROKAR_LIPOPROTEIN"/>
    <property type="match status" value="1"/>
</dbReference>
<proteinExistence type="predicted"/>
<sequence>MKTMRKYLSITITVLLLTLTIVSCNIFQTDDKKTDFELSFADFEKVGVIHNEGLDLIKNYISENRDILRDRDKLINKINELSVLSSNIDEEINTLPLIDLNVISLSTINFVDEKFDNDKSTDLLSANSISDPSGLIPDTLWNQFSSTARNFVIELSEIHDSYNSLSQLYFSIENFVMSVQSSSIIEEEKIALFTGAYTAYYSNEYWTYNNDDWEALHFDDGNSMTKSLHTANSSSSSWRTHVRADIGGGIVGGAMGARAGAIAGATAGGVGALPGAVSGAVSGGIAGSVGASAASIVLSWF</sequence>
<dbReference type="Proteomes" id="UP000245533">
    <property type="component" value="Unassembled WGS sequence"/>
</dbReference>
<protein>
    <submittedName>
        <fullName evidence="1">Uncharacterized protein</fullName>
    </submittedName>
</protein>
<keyword evidence="2" id="KW-1185">Reference proteome</keyword>
<evidence type="ECO:0000313" key="1">
    <source>
        <dbReference type="EMBL" id="PWN07149.1"/>
    </source>
</evidence>
<name>A0A316TV56_9BACT</name>
<dbReference type="RefSeq" id="WP_109646498.1">
    <property type="nucleotide sequence ID" value="NZ_QGGB01000005.1"/>
</dbReference>
<organism evidence="1 2">
    <name type="scientific">Rhodohalobacter mucosus</name>
    <dbReference type="NCBI Taxonomy" id="2079485"/>
    <lineage>
        <taxon>Bacteria</taxon>
        <taxon>Pseudomonadati</taxon>
        <taxon>Balneolota</taxon>
        <taxon>Balneolia</taxon>
        <taxon>Balneolales</taxon>
        <taxon>Balneolaceae</taxon>
        <taxon>Rhodohalobacter</taxon>
    </lineage>
</organism>
<comment type="caution">
    <text evidence="1">The sequence shown here is derived from an EMBL/GenBank/DDBJ whole genome shotgun (WGS) entry which is preliminary data.</text>
</comment>
<gene>
    <name evidence="1" type="ORF">DDZ15_07755</name>
</gene>
<evidence type="ECO:0000313" key="2">
    <source>
        <dbReference type="Proteomes" id="UP000245533"/>
    </source>
</evidence>
<accession>A0A316TV56</accession>